<dbReference type="PROSITE" id="PS51375">
    <property type="entry name" value="PPR"/>
    <property type="match status" value="1"/>
</dbReference>
<dbReference type="Gene3D" id="1.25.40.10">
    <property type="entry name" value="Tetratricopeptide repeat domain"/>
    <property type="match status" value="1"/>
</dbReference>
<proteinExistence type="predicted"/>
<dbReference type="EMBL" id="OZ019905">
    <property type="protein sequence ID" value="CAK9200440.1"/>
    <property type="molecule type" value="Genomic_DNA"/>
</dbReference>
<dbReference type="InterPro" id="IPR002885">
    <property type="entry name" value="PPR_rpt"/>
</dbReference>
<keyword evidence="4" id="KW-1185">Reference proteome</keyword>
<reference evidence="3" key="1">
    <citation type="submission" date="2024-02" db="EMBL/GenBank/DDBJ databases">
        <authorList>
            <consortium name="ELIXIR-Norway"/>
            <consortium name="Elixir Norway"/>
        </authorList>
    </citation>
    <scope>NUCLEOTIDE SEQUENCE</scope>
</reference>
<evidence type="ECO:0000313" key="4">
    <source>
        <dbReference type="Proteomes" id="UP001497512"/>
    </source>
</evidence>
<feature type="repeat" description="PPR" evidence="2">
    <location>
        <begin position="17"/>
        <end position="51"/>
    </location>
</feature>
<dbReference type="PANTHER" id="PTHR47926">
    <property type="entry name" value="PENTATRICOPEPTIDE REPEAT-CONTAINING PROTEIN"/>
    <property type="match status" value="1"/>
</dbReference>
<dbReference type="InterPro" id="IPR011990">
    <property type="entry name" value="TPR-like_helical_dom_sf"/>
</dbReference>
<dbReference type="NCBIfam" id="TIGR00756">
    <property type="entry name" value="PPR"/>
    <property type="match status" value="1"/>
</dbReference>
<dbReference type="Proteomes" id="UP001497512">
    <property type="component" value="Chromosome 13"/>
</dbReference>
<organism evidence="3 4">
    <name type="scientific">Sphagnum troendelagicum</name>
    <dbReference type="NCBI Taxonomy" id="128251"/>
    <lineage>
        <taxon>Eukaryota</taxon>
        <taxon>Viridiplantae</taxon>
        <taxon>Streptophyta</taxon>
        <taxon>Embryophyta</taxon>
        <taxon>Bryophyta</taxon>
        <taxon>Sphagnophytina</taxon>
        <taxon>Sphagnopsida</taxon>
        <taxon>Sphagnales</taxon>
        <taxon>Sphagnaceae</taxon>
        <taxon>Sphagnum</taxon>
    </lineage>
</organism>
<accession>A0ABP0TMK6</accession>
<evidence type="ECO:0000256" key="2">
    <source>
        <dbReference type="PROSITE-ProRule" id="PRU00708"/>
    </source>
</evidence>
<evidence type="ECO:0000313" key="3">
    <source>
        <dbReference type="EMBL" id="CAK9200440.1"/>
    </source>
</evidence>
<evidence type="ECO:0000256" key="1">
    <source>
        <dbReference type="ARBA" id="ARBA00022737"/>
    </source>
</evidence>
<sequence length="175" mass="19370">MGGSIGVHKVLGIVQSSIFACNTKLKKYVKGGQPEKAMQLFQQLEQEGMNPDHHDIGLCEMQAKMEGTKAISTNATRCAAKLCYFCGVLKACASRIALHEGKFVHEQIIESGWNSNVLAGSSLIDMYVKCASMEDAQRDVWRVFNKMSSPNVMRWTTMILGHLKIGQAQKAVEQF</sequence>
<name>A0ABP0TMK6_9BRYO</name>
<dbReference type="InterPro" id="IPR046960">
    <property type="entry name" value="PPR_At4g14850-like_plant"/>
</dbReference>
<keyword evidence="1" id="KW-0677">Repeat</keyword>
<gene>
    <name evidence="3" type="ORF">CSSPTR1EN2_LOCUS5408</name>
</gene>
<dbReference type="Pfam" id="PF01535">
    <property type="entry name" value="PPR"/>
    <property type="match status" value="1"/>
</dbReference>
<evidence type="ECO:0008006" key="5">
    <source>
        <dbReference type="Google" id="ProtNLM"/>
    </source>
</evidence>
<protein>
    <recommendedName>
        <fullName evidence="5">Pentatricopeptide repeat-containing protein</fullName>
    </recommendedName>
</protein>